<protein>
    <submittedName>
        <fullName evidence="5">Cell wall-binding repeat protein</fullName>
    </submittedName>
</protein>
<keyword evidence="1" id="KW-0677">Repeat</keyword>
<name>A0A133ZV60_9FIRM</name>
<keyword evidence="4" id="KW-0732">Signal</keyword>
<dbReference type="Pfam" id="PF19127">
    <property type="entry name" value="Choline_bind_3"/>
    <property type="match status" value="2"/>
</dbReference>
<evidence type="ECO:0000313" key="6">
    <source>
        <dbReference type="Proteomes" id="UP000070394"/>
    </source>
</evidence>
<dbReference type="InterPro" id="IPR018337">
    <property type="entry name" value="Cell_wall/Cho-bd_repeat"/>
</dbReference>
<feature type="chain" id="PRO_5039309691" evidence="4">
    <location>
        <begin position="38"/>
        <end position="279"/>
    </location>
</feature>
<dbReference type="SUPFAM" id="SSF69360">
    <property type="entry name" value="Cell wall binding repeat"/>
    <property type="match status" value="1"/>
</dbReference>
<dbReference type="Pfam" id="PF01473">
    <property type="entry name" value="Choline_bind_1"/>
    <property type="match status" value="1"/>
</dbReference>
<comment type="caution">
    <text evidence="5">The sequence shown here is derived from an EMBL/GenBank/DDBJ whole genome shotgun (WGS) entry which is preliminary data.</text>
</comment>
<reference evidence="6" key="1">
    <citation type="submission" date="2016-01" db="EMBL/GenBank/DDBJ databases">
        <authorList>
            <person name="Mitreva M."/>
            <person name="Pepin K.H."/>
            <person name="Mihindukulasuriya K.A."/>
            <person name="Fulton R."/>
            <person name="Fronick C."/>
            <person name="O'Laughlin M."/>
            <person name="Miner T."/>
            <person name="Herter B."/>
            <person name="Rosa B.A."/>
            <person name="Cordes M."/>
            <person name="Tomlinson C."/>
            <person name="Wollam A."/>
            <person name="Palsikar V.B."/>
            <person name="Mardis E.R."/>
            <person name="Wilson R.K."/>
        </authorList>
    </citation>
    <scope>NUCLEOTIDE SEQUENCE [LARGE SCALE GENOMIC DNA]</scope>
    <source>
        <strain evidence="6">DNF00896</strain>
    </source>
</reference>
<sequence>MCLLRQIELIKERIFMKKLILMLSMVFSLFMSMSVFAAGDYSIGGASWDTGSKALATWDEAEDKTKYKVQLFKGNKKIGSNNSTSAAKYDFTKLIIDNGAGSYSFKVYPLKGGPDMSIQSEAETFDSDTIAEYKKSRSNTTSLNPSTNTSNTANTSTSNGGWYQSNNSWYYRKPDGTHATNWFMVNNHWYYFDANGIMQTGWITDSKGFRYYLNQPNGDMPVGWALINNKWYYFEESGLYKKGWIEYKGLWYYLDANGEMVTNTTVDGYNINADGVWVQ</sequence>
<dbReference type="PATRIC" id="fig|467210.3.peg.919"/>
<dbReference type="PROSITE" id="PS51170">
    <property type="entry name" value="CW"/>
    <property type="match status" value="2"/>
</dbReference>
<dbReference type="Proteomes" id="UP000070394">
    <property type="component" value="Unassembled WGS sequence"/>
</dbReference>
<feature type="repeat" description="Cell wall-binding" evidence="2">
    <location>
        <begin position="179"/>
        <end position="198"/>
    </location>
</feature>
<feature type="region of interest" description="Disordered" evidence="3">
    <location>
        <begin position="136"/>
        <end position="159"/>
    </location>
</feature>
<dbReference type="AlphaFoldDB" id="A0A133ZV60"/>
<accession>A0A133ZV60</accession>
<dbReference type="STRING" id="467210.HMPREF1866_00930"/>
<proteinExistence type="predicted"/>
<feature type="signal peptide" evidence="4">
    <location>
        <begin position="1"/>
        <end position="37"/>
    </location>
</feature>
<evidence type="ECO:0000256" key="1">
    <source>
        <dbReference type="ARBA" id="ARBA00022737"/>
    </source>
</evidence>
<keyword evidence="6" id="KW-1185">Reference proteome</keyword>
<gene>
    <name evidence="5" type="ORF">HMPREF1866_00930</name>
</gene>
<feature type="repeat" description="Cell wall-binding" evidence="2">
    <location>
        <begin position="241"/>
        <end position="260"/>
    </location>
</feature>
<dbReference type="EMBL" id="LSDA01000035">
    <property type="protein sequence ID" value="KXB59327.1"/>
    <property type="molecule type" value="Genomic_DNA"/>
</dbReference>
<evidence type="ECO:0000256" key="2">
    <source>
        <dbReference type="PROSITE-ProRule" id="PRU00591"/>
    </source>
</evidence>
<organism evidence="5 6">
    <name type="scientific">Lachnoanaerobaculum saburreum</name>
    <dbReference type="NCBI Taxonomy" id="467210"/>
    <lineage>
        <taxon>Bacteria</taxon>
        <taxon>Bacillati</taxon>
        <taxon>Bacillota</taxon>
        <taxon>Clostridia</taxon>
        <taxon>Lachnospirales</taxon>
        <taxon>Lachnospiraceae</taxon>
        <taxon>Lachnoanaerobaculum</taxon>
    </lineage>
</organism>
<evidence type="ECO:0000256" key="3">
    <source>
        <dbReference type="SAM" id="MobiDB-lite"/>
    </source>
</evidence>
<evidence type="ECO:0000256" key="4">
    <source>
        <dbReference type="SAM" id="SignalP"/>
    </source>
</evidence>
<dbReference type="Gene3D" id="2.10.270.10">
    <property type="entry name" value="Cholin Binding"/>
    <property type="match status" value="1"/>
</dbReference>
<evidence type="ECO:0000313" key="5">
    <source>
        <dbReference type="EMBL" id="KXB59327.1"/>
    </source>
</evidence>
<feature type="compositionally biased region" description="Low complexity" evidence="3">
    <location>
        <begin position="138"/>
        <end position="159"/>
    </location>
</feature>